<accession>A0ABM7NR17</accession>
<keyword evidence="2" id="KW-0040">ANK repeat</keyword>
<dbReference type="InterPro" id="IPR002110">
    <property type="entry name" value="Ankyrin_rpt"/>
</dbReference>
<protein>
    <submittedName>
        <fullName evidence="3">Ankyrin repeat protein</fullName>
    </submittedName>
</protein>
<dbReference type="SUPFAM" id="SSF48403">
    <property type="entry name" value="Ankyrin repeat"/>
    <property type="match status" value="1"/>
</dbReference>
<evidence type="ECO:0000313" key="3">
    <source>
        <dbReference type="EMBL" id="BCS82584.1"/>
    </source>
</evidence>
<evidence type="ECO:0000256" key="2">
    <source>
        <dbReference type="ARBA" id="ARBA00023043"/>
    </source>
</evidence>
<keyword evidence="1" id="KW-0677">Repeat</keyword>
<proteinExistence type="predicted"/>
<dbReference type="GeneID" id="80557789"/>
<dbReference type="Gene3D" id="1.25.40.20">
    <property type="entry name" value="Ankyrin repeat-containing domain"/>
    <property type="match status" value="1"/>
</dbReference>
<keyword evidence="4" id="KW-1185">Reference proteome</keyword>
<evidence type="ECO:0000256" key="1">
    <source>
        <dbReference type="ARBA" id="ARBA00022737"/>
    </source>
</evidence>
<dbReference type="Pfam" id="PF12796">
    <property type="entry name" value="Ank_2"/>
    <property type="match status" value="2"/>
</dbReference>
<dbReference type="SMART" id="SM00248">
    <property type="entry name" value="ANK"/>
    <property type="match status" value="5"/>
</dbReference>
<name>A0ABM7NR17_9VIRU</name>
<dbReference type="RefSeq" id="YP_010841192.1">
    <property type="nucleotide sequence ID" value="NC_079139.1"/>
</dbReference>
<dbReference type="PANTHER" id="PTHR24123">
    <property type="entry name" value="ANKYRIN REPEAT-CONTAINING"/>
    <property type="match status" value="1"/>
</dbReference>
<sequence length="294" mass="33811">MSTQFTNLIIKILNDNDVSGLEKLLLESNDCEYAQIVGFVWNSKKEYMDIIYHQLNYKQVAISLVIIKRAILSKIIEIIKITINFGINIPNKYLVSACKVNAYEIVKLLLDYGLDVNYKNSKALFVSCDYINICRLLLDYGSDITSGRCLVEACKNQNLEIVKLLLDRGFDLYYNNGEAFNVCCVSNNKKICKILLNHGYIINQNDPNFIKTIIICIADGLHTGFDNILEFLLKQGINLSHVNQYLDNEKYENKTKENLINTLIKHDINVNNIGKLLFNSYVNDFVDVYNDERF</sequence>
<reference evidence="3 4" key="1">
    <citation type="submission" date="2021-02" db="EMBL/GenBank/DDBJ databases">
        <title>Cotonvirus japonicus, which uses Golgi apparatus of host cells for its virion factory, phylogenetically links tailed tupanvirus and icosahedral mimivirus.</title>
        <authorList>
            <person name="Takahashi H."/>
            <person name="Fukaya S."/>
            <person name="Song C."/>
            <person name="Murata K."/>
            <person name="Takemura M."/>
        </authorList>
    </citation>
    <scope>NUCLEOTIDE SEQUENCE [LARGE SCALE GENOMIC DNA]</scope>
</reference>
<dbReference type="Proteomes" id="UP001321479">
    <property type="component" value="Segment"/>
</dbReference>
<dbReference type="EMBL" id="AP024483">
    <property type="protein sequence ID" value="BCS82584.1"/>
    <property type="molecule type" value="Genomic_DNA"/>
</dbReference>
<organism evidence="3 4">
    <name type="scientific">Cotonvirus japonicus</name>
    <dbReference type="NCBI Taxonomy" id="2811091"/>
    <lineage>
        <taxon>Viruses</taxon>
        <taxon>Varidnaviria</taxon>
        <taxon>Bamfordvirae</taxon>
        <taxon>Nucleocytoviricota</taxon>
        <taxon>Megaviricetes</taxon>
        <taxon>Imitervirales</taxon>
        <taxon>Mimiviridae</taxon>
        <taxon>Megamimivirinae</taxon>
        <taxon>Cotonvirus</taxon>
        <taxon>Cotonvirus japonicum</taxon>
    </lineage>
</organism>
<dbReference type="InterPro" id="IPR036770">
    <property type="entry name" value="Ankyrin_rpt-contain_sf"/>
</dbReference>
<dbReference type="InterPro" id="IPR051165">
    <property type="entry name" value="Multifunctional_ANK_Repeat"/>
</dbReference>
<evidence type="ECO:0000313" key="4">
    <source>
        <dbReference type="Proteomes" id="UP001321479"/>
    </source>
</evidence>